<dbReference type="STRING" id="77044.A0A1W2TWI2"/>
<dbReference type="Proteomes" id="UP000054516">
    <property type="component" value="Unassembled WGS sequence"/>
</dbReference>
<dbReference type="InterPro" id="IPR031359">
    <property type="entry name" value="NACHT_N"/>
</dbReference>
<dbReference type="Pfam" id="PF24883">
    <property type="entry name" value="NPHP3_N"/>
    <property type="match status" value="1"/>
</dbReference>
<sequence>MSRLDGDETSVVDHDPPRTISLDNLNTLWDAAYDDIGKQNKHVLDRYEAMVAYDLYHSHKKPEHQASSAKSVGNIAHSFTFQVRRSQMRSLLDIWANGGSEDRSHQSISQDADSFSTLFYRDIVMRSIERMSPAAVVPWVAACYASKVDYVITTPLKRELTIFQALQQSRPKTHNAYTNLIHVISRMEWYDRLQKLFVGDEEHDPAYIEFLTRLKDLYTTILLYFMNVAIFHSPHFGYGLPSPLPNDQQAFDLVSKTETALAGFNEQQVDRPLRRLFEAAPVQIELHNGLLDGLRVADPRPHLASSDMMHRQTTRELYHLLQMRKEYHDFMDWEKPNCQLLWIRGDHGQGKTKLLHGTVQALHERPDSPGVAFFFFSHASHESDNAAAALRNLIWFMIIRCPSLAQHLKDKLKMTARKQFNHPPDFGPLSGLFFNIIQDPEFQKMYLIIGSMDECDYHRTEFVDLIMESASVCSRIKWLVSGVSKSEGSLWHHLDLASDMHGLDAAVHNYIKYTVSTLARDNSYDKEFETSVTNKLCQLSINNYLWVDIVCEVLKSKDLWLVEPFLDQVGLKRDLQSLYSLLHEIVDSQQKGNHSCIDVLLTMGAVHQSLGLDELKKLMKWSPGVDMKTVLQQCSGFLRLRGDKISFRHESARDHVRQCLLDSIKRSKVHVTLTVRCLKYLGDSLENHYTVLPCGSDDERILARTVAGSYASLYWMKHLVQITDVAQNTEVQKAVLSFLKRHFLQWVDAVTQGDEIQLVVSRLRNADIHFQRMEKKNIGELADAMHDAHMFLQLHISINHPNYLQASNTTIFCLDTSLVKRSWAPTVHPWLCKLPQMDRSWSPNFTTFRGHKDRVSSISITSDSRVLASGSNDGTVRIWDTETGTTQHVFGVREGTYSYVTLVALTPRIVAAGSDNCPVILWNILTGREVGELPAYTKGADALCLSPDSGKVAVGVCSKVYVWSIDELPGGSQFRKLIEYEIKALSLVFSQDDELLITSEDVIQLWNIKPFQLLQKFTSEAKKFICTALSPRKVSGRRFLASGSKEGIISIWETDADIEQPESAVTPDTETLNKEEKERGSKNEDAQMATPVHEYKTGSDINSLAFSPSGSQLASSSHDVINIWESATWRHLNTLQSAGLGSKAIAFDQLRGGYLISSAIDKGVHFWFVNDKNGEGPPSEDLVKQGWISGLTLHPNGKILAAVRPDNTVFLWNLESATLECPKMDFDHRDDLRVLVFSPNEGDKLLSTSDDGTAQVCDVATGKRLYVFKGHRDWVRSAAWSPDGGHVATGCDDGSIRFWEIGNQADPNPVAELERSHGKEYVTALTFCPSGQYLISGGTDGNLIVWEKDPKGDWERKHERLAGHTGGIACVLVTPDSKCVLSASADQTLRGWDIEGGTEISKTKIDWVDFNMWWDLSRVSQGETPNHVMTPQGAWLHHLPAAVLENQNVSQWRVRYDADMNQWCITFDNKDIAVIPEEYIPSSSLVVGNKVVVGSVAERLYVLECKSPMTTF</sequence>
<dbReference type="CDD" id="cd00200">
    <property type="entry name" value="WD40"/>
    <property type="match status" value="1"/>
</dbReference>
<dbReference type="Gene3D" id="2.130.10.10">
    <property type="entry name" value="YVTN repeat-like/Quinoprotein amine dehydrogenase"/>
    <property type="match status" value="4"/>
</dbReference>
<dbReference type="InterPro" id="IPR015943">
    <property type="entry name" value="WD40/YVTN_repeat-like_dom_sf"/>
</dbReference>
<feature type="repeat" description="WD" evidence="3">
    <location>
        <begin position="848"/>
        <end position="889"/>
    </location>
</feature>
<feature type="repeat" description="WD" evidence="3">
    <location>
        <begin position="1188"/>
        <end position="1216"/>
    </location>
</feature>
<keyword evidence="2" id="KW-0677">Repeat</keyword>
<dbReference type="PROSITE" id="PS50837">
    <property type="entry name" value="NACHT"/>
    <property type="match status" value="1"/>
</dbReference>
<dbReference type="SMART" id="SM00320">
    <property type="entry name" value="WD40"/>
    <property type="match status" value="12"/>
</dbReference>
<feature type="region of interest" description="Disordered" evidence="4">
    <location>
        <begin position="1059"/>
        <end position="1088"/>
    </location>
</feature>
<dbReference type="Pfam" id="PF00400">
    <property type="entry name" value="WD40"/>
    <property type="match status" value="6"/>
</dbReference>
<feature type="compositionally biased region" description="Basic and acidic residues" evidence="4">
    <location>
        <begin position="1071"/>
        <end position="1085"/>
    </location>
</feature>
<gene>
    <name evidence="6" type="ORF">SAMD00023353_10200120</name>
</gene>
<evidence type="ECO:0000313" key="7">
    <source>
        <dbReference type="Proteomes" id="UP000054516"/>
    </source>
</evidence>
<dbReference type="PANTHER" id="PTHR19848">
    <property type="entry name" value="WD40 REPEAT PROTEIN"/>
    <property type="match status" value="1"/>
</dbReference>
<dbReference type="PROSITE" id="PS50294">
    <property type="entry name" value="WD_REPEATS_REGION"/>
    <property type="match status" value="4"/>
</dbReference>
<dbReference type="InterPro" id="IPR036322">
    <property type="entry name" value="WD40_repeat_dom_sf"/>
</dbReference>
<name>A0A1W2TWI2_ROSNE</name>
<dbReference type="PROSITE" id="PS50082">
    <property type="entry name" value="WD_REPEATS_2"/>
    <property type="match status" value="5"/>
</dbReference>
<dbReference type="InterPro" id="IPR007111">
    <property type="entry name" value="NACHT_NTPase"/>
</dbReference>
<dbReference type="InterPro" id="IPR020472">
    <property type="entry name" value="WD40_PAC1"/>
</dbReference>
<evidence type="ECO:0000256" key="1">
    <source>
        <dbReference type="ARBA" id="ARBA00022574"/>
    </source>
</evidence>
<dbReference type="PROSITE" id="PS00678">
    <property type="entry name" value="WD_REPEATS_1"/>
    <property type="match status" value="4"/>
</dbReference>
<dbReference type="SUPFAM" id="SSF50978">
    <property type="entry name" value="WD40 repeat-like"/>
    <property type="match status" value="2"/>
</dbReference>
<keyword evidence="1 3" id="KW-0853">WD repeat</keyword>
<accession>A0A1W2TWI2</accession>
<evidence type="ECO:0000313" key="6">
    <source>
        <dbReference type="EMBL" id="GAP93038.1"/>
    </source>
</evidence>
<evidence type="ECO:0000259" key="5">
    <source>
        <dbReference type="PROSITE" id="PS50837"/>
    </source>
</evidence>
<dbReference type="OrthoDB" id="538223at2759"/>
<dbReference type="PRINTS" id="PR00320">
    <property type="entry name" value="GPROTEINBRPT"/>
</dbReference>
<protein>
    <submittedName>
        <fullName evidence="6">Putative wd-repeat protein</fullName>
    </submittedName>
</protein>
<dbReference type="Pfam" id="PF17100">
    <property type="entry name" value="NACHT_N"/>
    <property type="match status" value="1"/>
</dbReference>
<dbReference type="InterPro" id="IPR001680">
    <property type="entry name" value="WD40_rpt"/>
</dbReference>
<proteinExistence type="predicted"/>
<dbReference type="EMBL" id="DF977547">
    <property type="protein sequence ID" value="GAP93038.1"/>
    <property type="molecule type" value="Genomic_DNA"/>
</dbReference>
<evidence type="ECO:0000256" key="2">
    <source>
        <dbReference type="ARBA" id="ARBA00022737"/>
    </source>
</evidence>
<dbReference type="InterPro" id="IPR019775">
    <property type="entry name" value="WD40_repeat_CS"/>
</dbReference>
<reference evidence="6" key="1">
    <citation type="submission" date="2016-03" db="EMBL/GenBank/DDBJ databases">
        <title>Draft genome sequence of Rosellinia necatrix.</title>
        <authorList>
            <person name="Kanematsu S."/>
        </authorList>
    </citation>
    <scope>NUCLEOTIDE SEQUENCE [LARGE SCALE GENOMIC DNA]</scope>
    <source>
        <strain evidence="6">W97</strain>
    </source>
</reference>
<dbReference type="PANTHER" id="PTHR19848:SF8">
    <property type="entry name" value="F-BOX AND WD REPEAT DOMAIN CONTAINING 7"/>
    <property type="match status" value="1"/>
</dbReference>
<evidence type="ECO:0000256" key="3">
    <source>
        <dbReference type="PROSITE-ProRule" id="PRU00221"/>
    </source>
</evidence>
<keyword evidence="7" id="KW-1185">Reference proteome</keyword>
<evidence type="ECO:0000256" key="4">
    <source>
        <dbReference type="SAM" id="MobiDB-lite"/>
    </source>
</evidence>
<feature type="domain" description="NACHT" evidence="5">
    <location>
        <begin position="339"/>
        <end position="454"/>
    </location>
</feature>
<feature type="repeat" description="WD" evidence="3">
    <location>
        <begin position="1322"/>
        <end position="1347"/>
    </location>
</feature>
<feature type="repeat" description="WD" evidence="3">
    <location>
        <begin position="1361"/>
        <end position="1402"/>
    </location>
</feature>
<dbReference type="InterPro" id="IPR056884">
    <property type="entry name" value="NPHP3-like_N"/>
</dbReference>
<feature type="repeat" description="WD" evidence="3">
    <location>
        <begin position="1268"/>
        <end position="1301"/>
    </location>
</feature>
<organism evidence="6">
    <name type="scientific">Rosellinia necatrix</name>
    <name type="common">White root-rot fungus</name>
    <dbReference type="NCBI Taxonomy" id="77044"/>
    <lineage>
        <taxon>Eukaryota</taxon>
        <taxon>Fungi</taxon>
        <taxon>Dikarya</taxon>
        <taxon>Ascomycota</taxon>
        <taxon>Pezizomycotina</taxon>
        <taxon>Sordariomycetes</taxon>
        <taxon>Xylariomycetidae</taxon>
        <taxon>Xylariales</taxon>
        <taxon>Xylariaceae</taxon>
        <taxon>Rosellinia</taxon>
    </lineage>
</organism>